<dbReference type="GO" id="GO:0016787">
    <property type="term" value="F:hydrolase activity"/>
    <property type="evidence" value="ECO:0007669"/>
    <property type="project" value="UniProtKB-KW"/>
</dbReference>
<comment type="function">
    <text evidence="9">Couples transcription and DNA repair by recognizing RNA polymerase (RNAP) stalled at DNA lesions. Mediates ATP-dependent release of RNAP and its truncated transcript from the DNA, and recruitment of nucleotide excision repair machinery to the damaged site.</text>
</comment>
<proteinExistence type="inferred from homology"/>
<dbReference type="InterPro" id="IPR036101">
    <property type="entry name" value="CarD-like/TRCF_RID_sf"/>
</dbReference>
<dbReference type="Gene3D" id="3.40.50.11140">
    <property type="match status" value="1"/>
</dbReference>
<dbReference type="Gene3D" id="3.40.50.11180">
    <property type="match status" value="1"/>
</dbReference>
<keyword evidence="5" id="KW-0347">Helicase</keyword>
<organism evidence="13 14">
    <name type="scientific">Luteimonas soli</name>
    <dbReference type="NCBI Taxonomy" id="1648966"/>
    <lineage>
        <taxon>Bacteria</taxon>
        <taxon>Pseudomonadati</taxon>
        <taxon>Pseudomonadota</taxon>
        <taxon>Gammaproteobacteria</taxon>
        <taxon>Lysobacterales</taxon>
        <taxon>Lysobacteraceae</taxon>
        <taxon>Luteimonas</taxon>
    </lineage>
</organism>
<dbReference type="SMART" id="SM00982">
    <property type="entry name" value="TRCF"/>
    <property type="match status" value="1"/>
</dbReference>
<reference evidence="14" key="1">
    <citation type="journal article" date="2019" name="Int. J. Syst. Evol. Microbiol.">
        <title>The Global Catalogue of Microorganisms (GCM) 10K type strain sequencing project: providing services to taxonomists for standard genome sequencing and annotation.</title>
        <authorList>
            <consortium name="The Broad Institute Genomics Platform"/>
            <consortium name="The Broad Institute Genome Sequencing Center for Infectious Disease"/>
            <person name="Wu L."/>
            <person name="Ma J."/>
        </authorList>
    </citation>
    <scope>NUCLEOTIDE SEQUENCE [LARGE SCALE GENOMIC DNA]</scope>
    <source>
        <strain evidence="14">KCTC 42441</strain>
    </source>
</reference>
<evidence type="ECO:0000256" key="4">
    <source>
        <dbReference type="ARBA" id="ARBA00022801"/>
    </source>
</evidence>
<evidence type="ECO:0000256" key="5">
    <source>
        <dbReference type="ARBA" id="ARBA00022806"/>
    </source>
</evidence>
<dbReference type="Pfam" id="PF03461">
    <property type="entry name" value="TRCF"/>
    <property type="match status" value="1"/>
</dbReference>
<evidence type="ECO:0000256" key="3">
    <source>
        <dbReference type="ARBA" id="ARBA00022763"/>
    </source>
</evidence>
<dbReference type="InterPro" id="IPR011545">
    <property type="entry name" value="DEAD/DEAH_box_helicase_dom"/>
</dbReference>
<evidence type="ECO:0000256" key="7">
    <source>
        <dbReference type="ARBA" id="ARBA00023125"/>
    </source>
</evidence>
<dbReference type="Gene3D" id="3.30.2060.10">
    <property type="entry name" value="Penicillin-binding protein 1b domain"/>
    <property type="match status" value="1"/>
</dbReference>
<comment type="similarity">
    <text evidence="9">In the C-terminal section; belongs to the helicase family. RecG subfamily.</text>
</comment>
<evidence type="ECO:0000256" key="8">
    <source>
        <dbReference type="ARBA" id="ARBA00023204"/>
    </source>
</evidence>
<comment type="subcellular location">
    <subcellularLocation>
        <location evidence="9">Cytoplasm</location>
    </subcellularLocation>
</comment>
<dbReference type="Pfam" id="PF00270">
    <property type="entry name" value="DEAD"/>
    <property type="match status" value="1"/>
</dbReference>
<dbReference type="EC" id="3.6.4.-" evidence="9"/>
<feature type="compositionally biased region" description="Polar residues" evidence="10">
    <location>
        <begin position="1"/>
        <end position="10"/>
    </location>
</feature>
<dbReference type="PROSITE" id="PS51194">
    <property type="entry name" value="HELICASE_CTER"/>
    <property type="match status" value="1"/>
</dbReference>
<dbReference type="Pfam" id="PF02559">
    <property type="entry name" value="CarD_TRCF_RID"/>
    <property type="match status" value="1"/>
</dbReference>
<evidence type="ECO:0000256" key="9">
    <source>
        <dbReference type="HAMAP-Rule" id="MF_00969"/>
    </source>
</evidence>
<evidence type="ECO:0000313" key="13">
    <source>
        <dbReference type="EMBL" id="MFC3717170.1"/>
    </source>
</evidence>
<dbReference type="CDD" id="cd17991">
    <property type="entry name" value="DEXHc_TRCF"/>
    <property type="match status" value="1"/>
</dbReference>
<comment type="similarity">
    <text evidence="9">In the N-terminal section; belongs to the UvrB family.</text>
</comment>
<evidence type="ECO:0000256" key="10">
    <source>
        <dbReference type="SAM" id="MobiDB-lite"/>
    </source>
</evidence>
<dbReference type="InterPro" id="IPR027417">
    <property type="entry name" value="P-loop_NTPase"/>
</dbReference>
<dbReference type="EMBL" id="JBHRYA010000009">
    <property type="protein sequence ID" value="MFC3717170.1"/>
    <property type="molecule type" value="Genomic_DNA"/>
</dbReference>
<comment type="caution">
    <text evidence="13">The sequence shown here is derived from an EMBL/GenBank/DDBJ whole genome shotgun (WGS) entry which is preliminary data.</text>
</comment>
<keyword evidence="14" id="KW-1185">Reference proteome</keyword>
<dbReference type="RefSeq" id="WP_386744916.1">
    <property type="nucleotide sequence ID" value="NZ_JBHRYA010000009.1"/>
</dbReference>
<sequence>MPQTPKTSFSAPPLPRPGQQRAYWRQPASASALAWSIAGAARAHDGPLLAIARDNHAAHQLESDLRTLLGDDAALPVLNFPDWETLPYDRFSPHPEIVSQRLATLHRLPTLKRGAIVIVPVQTLMQRLAPLSYVIGNTFDMRVGQVLDLDAEKRRLEAAGYRNVPQVFDPGDFAVRGALLDVYPMGADMPFRVELFDDVIDTMRGFDPETQRSLEKVEAVQLLPGREVPLDDASATRAMDALRERFDIDTRRSALFQDLKSGHAPAGIEYYLPLFFDRTATLFDYLGDDTLPLVAVGVAEAADQFWKQTGERHEQRRHDIERPLLAPDALYLPPDVLRERLNAGERIEVCGPQHPRHAQAMALGDQPAPELPLVVKDAQPAAALKSFLASYPGQVLIAADTAGRREALLEVLHAAGIRPDVLASFQDFIAGVERRDSVAPTAAVDPSAQRMDNAHIAVAPFDDGFALDAEAAGGVPFAILTERQLFPERASQPRRRKRAGREPEAIIRDLGELTEGAPIVHEDHGVGRYRGLVTLEAGGQAAEYLEIEYAKGDRLYVPVAQLHLVSRYSGASPETAPLHSLGGEQWTKAKRKAAEKVRDVAAELLDIQARRQARAGLAIDVDRAMYEPFAATFPFEETPDQHAAIEAVIRDLSSSQPMDRVVCGDVGFGKTEVAVRAAFVAATAGRQVAVLVPTTLLAEQHYRNFSDRFADWPIRVEVLSRFKSSKENKAELDRLAEGKIDVIVGTHRLLQKDVRFKDLGLVIVDEEQRFGVRQKEALKALRANVHLLTLTATPIPRTLNMAMAGLRDLAIIATPPAHRLAVQTFVVPWDDAQLREAFERELARGGQVYFLHNDVESIGRMQRQLQELVPEARIGIAHGQMPERELERVMLDFHKQRFNVLLCSTIIESGIDIPNANTIIINRADRFGLAQLHQLRGRVGRSHHRAYAYLVIPDKRSITADARKRLDAIASMDELGAGFTLATHDLEIRGAGELLGEDQSGQMAEVGFSLYTELLERAVRSIKAGKLPDDDAIHDRGAEVLLNVPALIPDDYLPDVHARLTLYKRISSARNAEDLRELQVEMIDRFGLLPDPVKYLFATAELKLQADTLGIRKLDLGETGGRLQFVEKPDVDPMAVIRLIQGQPKHYRMDGPDKLRITLDLPDAATRFNAARGLLAALRPDGAA</sequence>
<keyword evidence="7 9" id="KW-0238">DNA-binding</keyword>
<dbReference type="InterPro" id="IPR003711">
    <property type="entry name" value="CarD-like/TRCF_RID"/>
</dbReference>
<dbReference type="SUPFAM" id="SSF52540">
    <property type="entry name" value="P-loop containing nucleoside triphosphate hydrolases"/>
    <property type="match status" value="4"/>
</dbReference>
<dbReference type="InterPro" id="IPR037235">
    <property type="entry name" value="TRCF-like_C_D7"/>
</dbReference>
<protein>
    <recommendedName>
        <fullName evidence="9">Transcription-repair-coupling factor</fullName>
        <shortName evidence="9">TRCF</shortName>
        <ecNumber evidence="9">3.6.4.-</ecNumber>
    </recommendedName>
</protein>
<dbReference type="NCBIfam" id="NF007966">
    <property type="entry name" value="PRK10689.1"/>
    <property type="match status" value="1"/>
</dbReference>
<keyword evidence="6 9" id="KW-0067">ATP-binding</keyword>
<dbReference type="InterPro" id="IPR048635">
    <property type="entry name" value="MFD_D3"/>
</dbReference>
<evidence type="ECO:0000259" key="12">
    <source>
        <dbReference type="PROSITE" id="PS51194"/>
    </source>
</evidence>
<feature type="domain" description="Helicase ATP-binding" evidence="11">
    <location>
        <begin position="651"/>
        <end position="812"/>
    </location>
</feature>
<dbReference type="HAMAP" id="MF_00969">
    <property type="entry name" value="TRCF"/>
    <property type="match status" value="1"/>
</dbReference>
<evidence type="ECO:0000313" key="14">
    <source>
        <dbReference type="Proteomes" id="UP001595705"/>
    </source>
</evidence>
<dbReference type="InterPro" id="IPR001650">
    <property type="entry name" value="Helicase_C-like"/>
</dbReference>
<dbReference type="NCBIfam" id="TIGR00580">
    <property type="entry name" value="mfd"/>
    <property type="match status" value="1"/>
</dbReference>
<keyword evidence="2 9" id="KW-0547">Nucleotide-binding</keyword>
<dbReference type="PANTHER" id="PTHR47964">
    <property type="entry name" value="ATP-DEPENDENT DNA HELICASE HOMOLOG RECG, CHLOROPLASTIC"/>
    <property type="match status" value="1"/>
</dbReference>
<dbReference type="Proteomes" id="UP001595705">
    <property type="component" value="Unassembled WGS sequence"/>
</dbReference>
<dbReference type="PROSITE" id="PS51192">
    <property type="entry name" value="HELICASE_ATP_BIND_1"/>
    <property type="match status" value="1"/>
</dbReference>
<gene>
    <name evidence="9 13" type="primary">mfd</name>
    <name evidence="13" type="ORF">ACFONC_13500</name>
</gene>
<dbReference type="Pfam" id="PF21132">
    <property type="entry name" value="MFD_D3"/>
    <property type="match status" value="1"/>
</dbReference>
<keyword evidence="8 9" id="KW-0234">DNA repair</keyword>
<dbReference type="Gene3D" id="3.90.1150.50">
    <property type="entry name" value="Transcription-repair-coupling factor, D7 domain"/>
    <property type="match status" value="1"/>
</dbReference>
<dbReference type="SMART" id="SM00490">
    <property type="entry name" value="HELICc"/>
    <property type="match status" value="1"/>
</dbReference>
<name>A0ABV7XNQ4_9GAMM</name>
<accession>A0ABV7XNQ4</accession>
<dbReference type="SUPFAM" id="SSF143517">
    <property type="entry name" value="TRCF domain-like"/>
    <property type="match status" value="1"/>
</dbReference>
<evidence type="ECO:0000256" key="6">
    <source>
        <dbReference type="ARBA" id="ARBA00022840"/>
    </source>
</evidence>
<dbReference type="InterPro" id="IPR041471">
    <property type="entry name" value="UvrB_inter"/>
</dbReference>
<feature type="domain" description="Helicase C-terminal" evidence="12">
    <location>
        <begin position="833"/>
        <end position="987"/>
    </location>
</feature>
<dbReference type="Gene3D" id="2.40.10.170">
    <property type="match status" value="1"/>
</dbReference>
<evidence type="ECO:0000256" key="2">
    <source>
        <dbReference type="ARBA" id="ARBA00022741"/>
    </source>
</evidence>
<dbReference type="Pfam" id="PF00271">
    <property type="entry name" value="Helicase_C"/>
    <property type="match status" value="1"/>
</dbReference>
<dbReference type="Gene3D" id="3.40.50.300">
    <property type="entry name" value="P-loop containing nucleotide triphosphate hydrolases"/>
    <property type="match status" value="2"/>
</dbReference>
<keyword evidence="4 9" id="KW-0378">Hydrolase</keyword>
<evidence type="ECO:0000259" key="11">
    <source>
        <dbReference type="PROSITE" id="PS51192"/>
    </source>
</evidence>
<dbReference type="SUPFAM" id="SSF141259">
    <property type="entry name" value="CarD-like"/>
    <property type="match status" value="1"/>
</dbReference>
<keyword evidence="1 9" id="KW-0963">Cytoplasm</keyword>
<feature type="region of interest" description="Disordered" evidence="10">
    <location>
        <begin position="1"/>
        <end position="20"/>
    </location>
</feature>
<dbReference type="PANTHER" id="PTHR47964:SF1">
    <property type="entry name" value="ATP-DEPENDENT DNA HELICASE HOMOLOG RECG, CHLOROPLASTIC"/>
    <property type="match status" value="1"/>
</dbReference>
<dbReference type="InterPro" id="IPR004576">
    <property type="entry name" value="Mfd"/>
</dbReference>
<dbReference type="InterPro" id="IPR014001">
    <property type="entry name" value="Helicase_ATP-bd"/>
</dbReference>
<dbReference type="Pfam" id="PF17757">
    <property type="entry name" value="UvrB_inter"/>
    <property type="match status" value="1"/>
</dbReference>
<keyword evidence="3 9" id="KW-0227">DNA damage</keyword>
<dbReference type="CDD" id="cd18810">
    <property type="entry name" value="SF2_C_TRCF"/>
    <property type="match status" value="1"/>
</dbReference>
<dbReference type="SMART" id="SM00487">
    <property type="entry name" value="DEXDc"/>
    <property type="match status" value="1"/>
</dbReference>
<evidence type="ECO:0000256" key="1">
    <source>
        <dbReference type="ARBA" id="ARBA00022490"/>
    </source>
</evidence>
<dbReference type="InterPro" id="IPR047112">
    <property type="entry name" value="RecG/Mfd"/>
</dbReference>
<dbReference type="InterPro" id="IPR005118">
    <property type="entry name" value="TRCF_C"/>
</dbReference>
<dbReference type="SMART" id="SM01058">
    <property type="entry name" value="CarD_TRCF"/>
    <property type="match status" value="1"/>
</dbReference>